<reference evidence="3" key="1">
    <citation type="submission" date="2017-11" db="EMBL/GenBank/DDBJ databases">
        <authorList>
            <person name="Duchaud E."/>
        </authorList>
    </citation>
    <scope>NUCLEOTIDE SEQUENCE [LARGE SCALE GENOMIC DNA]</scope>
    <source>
        <strain evidence="3">Tenacibaculum sp. TNO020</strain>
    </source>
</reference>
<dbReference type="EMBL" id="OENF01000041">
    <property type="protein sequence ID" value="SOS75696.1"/>
    <property type="molecule type" value="Genomic_DNA"/>
</dbReference>
<organism evidence="2 3">
    <name type="scientific">Tenacibaculum piscium</name>
    <dbReference type="NCBI Taxonomy" id="1458515"/>
    <lineage>
        <taxon>Bacteria</taxon>
        <taxon>Pseudomonadati</taxon>
        <taxon>Bacteroidota</taxon>
        <taxon>Flavobacteriia</taxon>
        <taxon>Flavobacteriales</taxon>
        <taxon>Flavobacteriaceae</taxon>
        <taxon>Tenacibaculum</taxon>
    </lineage>
</organism>
<evidence type="ECO:0008006" key="4">
    <source>
        <dbReference type="Google" id="ProtNLM"/>
    </source>
</evidence>
<name>A0A2H1YJK7_9FLAO</name>
<protein>
    <recommendedName>
        <fullName evidence="4">Histidine kinase</fullName>
    </recommendedName>
</protein>
<dbReference type="Proteomes" id="UP000234211">
    <property type="component" value="Unassembled WGS sequence"/>
</dbReference>
<proteinExistence type="predicted"/>
<evidence type="ECO:0000313" key="3">
    <source>
        <dbReference type="Proteomes" id="UP000234211"/>
    </source>
</evidence>
<accession>A0A2H1YJK7</accession>
<keyword evidence="1" id="KW-0812">Transmembrane</keyword>
<feature type="transmembrane region" description="Helical" evidence="1">
    <location>
        <begin position="14"/>
        <end position="33"/>
    </location>
</feature>
<dbReference type="RefSeq" id="WP_145993238.1">
    <property type="nucleotide sequence ID" value="NZ_OENF01000041.1"/>
</dbReference>
<keyword evidence="3" id="KW-1185">Reference proteome</keyword>
<gene>
    <name evidence="2" type="ORF">TNO020_60002</name>
</gene>
<dbReference type="AlphaFoldDB" id="A0A2H1YJK7"/>
<keyword evidence="1" id="KW-0472">Membrane</keyword>
<sequence>MNKTICFLKEIKDYQIIIGFIITISGWVINNNYNKNRDRLNELNRIKNSYISNAYQNISFYATLHRHNVHTKDYFIKFENSLKDIQLYGTPNEIHLAKKLMNDLQKSSKEFKASFDPLLNELRTNLRKTYNLEVVKGNTFWIFDTKLWEKNIP</sequence>
<evidence type="ECO:0000313" key="2">
    <source>
        <dbReference type="EMBL" id="SOS75696.1"/>
    </source>
</evidence>
<evidence type="ECO:0000256" key="1">
    <source>
        <dbReference type="SAM" id="Phobius"/>
    </source>
</evidence>
<keyword evidence="1" id="KW-1133">Transmembrane helix</keyword>